<dbReference type="Pfam" id="PF00078">
    <property type="entry name" value="RVT_1"/>
    <property type="match status" value="1"/>
</dbReference>
<dbReference type="PANTHER" id="PTHR33116">
    <property type="entry name" value="REVERSE TRANSCRIPTASE ZINC-BINDING DOMAIN-CONTAINING PROTEIN-RELATED-RELATED"/>
    <property type="match status" value="1"/>
</dbReference>
<gene>
    <name evidence="3" type="ORF">OSB04_006107</name>
</gene>
<keyword evidence="1" id="KW-0732">Signal</keyword>
<proteinExistence type="predicted"/>
<dbReference type="CDD" id="cd01650">
    <property type="entry name" value="RT_nLTR_like"/>
    <property type="match status" value="1"/>
</dbReference>
<evidence type="ECO:0000313" key="3">
    <source>
        <dbReference type="EMBL" id="KAJ9560947.1"/>
    </source>
</evidence>
<organism evidence="3 4">
    <name type="scientific">Centaurea solstitialis</name>
    <name type="common">yellow star-thistle</name>
    <dbReference type="NCBI Taxonomy" id="347529"/>
    <lineage>
        <taxon>Eukaryota</taxon>
        <taxon>Viridiplantae</taxon>
        <taxon>Streptophyta</taxon>
        <taxon>Embryophyta</taxon>
        <taxon>Tracheophyta</taxon>
        <taxon>Spermatophyta</taxon>
        <taxon>Magnoliopsida</taxon>
        <taxon>eudicotyledons</taxon>
        <taxon>Gunneridae</taxon>
        <taxon>Pentapetalae</taxon>
        <taxon>asterids</taxon>
        <taxon>campanulids</taxon>
        <taxon>Asterales</taxon>
        <taxon>Asteraceae</taxon>
        <taxon>Carduoideae</taxon>
        <taxon>Cardueae</taxon>
        <taxon>Centaureinae</taxon>
        <taxon>Centaurea</taxon>
    </lineage>
</organism>
<evidence type="ECO:0000313" key="4">
    <source>
        <dbReference type="Proteomes" id="UP001172457"/>
    </source>
</evidence>
<dbReference type="InterPro" id="IPR036691">
    <property type="entry name" value="Endo/exonu/phosph_ase_sf"/>
</dbReference>
<feature type="chain" id="PRO_5041284606" description="Reverse transcriptase domain-containing protein" evidence="1">
    <location>
        <begin position="24"/>
        <end position="1139"/>
    </location>
</feature>
<dbReference type="PROSITE" id="PS50878">
    <property type="entry name" value="RT_POL"/>
    <property type="match status" value="1"/>
</dbReference>
<dbReference type="SUPFAM" id="SSF56219">
    <property type="entry name" value="DNase I-like"/>
    <property type="match status" value="1"/>
</dbReference>
<dbReference type="EMBL" id="JARYMX010000002">
    <property type="protein sequence ID" value="KAJ9560947.1"/>
    <property type="molecule type" value="Genomic_DNA"/>
</dbReference>
<evidence type="ECO:0000256" key="1">
    <source>
        <dbReference type="SAM" id="SignalP"/>
    </source>
</evidence>
<name>A0AA38WH46_9ASTR</name>
<dbReference type="InterPro" id="IPR026960">
    <property type="entry name" value="RVT-Znf"/>
</dbReference>
<dbReference type="Gene3D" id="3.60.10.10">
    <property type="entry name" value="Endonuclease/exonuclease/phosphatase"/>
    <property type="match status" value="1"/>
</dbReference>
<dbReference type="InterPro" id="IPR000477">
    <property type="entry name" value="RT_dom"/>
</dbReference>
<feature type="domain" description="Reverse transcriptase" evidence="2">
    <location>
        <begin position="393"/>
        <end position="671"/>
    </location>
</feature>
<keyword evidence="4" id="KW-1185">Reference proteome</keyword>
<reference evidence="3" key="1">
    <citation type="submission" date="2023-03" db="EMBL/GenBank/DDBJ databases">
        <title>Chromosome-scale reference genome and RAD-based genetic map of yellow starthistle (Centaurea solstitialis) reveal putative structural variation and QTLs associated with invader traits.</title>
        <authorList>
            <person name="Reatini B."/>
            <person name="Cang F.A."/>
            <person name="Jiang Q."/>
            <person name="Mckibben M.T.W."/>
            <person name="Barker M.S."/>
            <person name="Rieseberg L.H."/>
            <person name="Dlugosch K.M."/>
        </authorList>
    </citation>
    <scope>NUCLEOTIDE SEQUENCE</scope>
    <source>
        <strain evidence="3">CAN-66</strain>
        <tissue evidence="3">Leaf</tissue>
    </source>
</reference>
<dbReference type="Pfam" id="PF13966">
    <property type="entry name" value="zf-RVT"/>
    <property type="match status" value="1"/>
</dbReference>
<feature type="signal peptide" evidence="1">
    <location>
        <begin position="1"/>
        <end position="23"/>
    </location>
</feature>
<dbReference type="PANTHER" id="PTHR33116:SF77">
    <property type="entry name" value="RNA-DIRECTED DNA POLYMERASE"/>
    <property type="match status" value="1"/>
</dbReference>
<protein>
    <recommendedName>
        <fullName evidence="2">Reverse transcriptase domain-containing protein</fullName>
    </recommendedName>
</protein>
<sequence>MCNHLVCQLCTLFLTGRWYRVEGLVGCINVYGPREHIDRTKLWEDLDRLLTNEEVKWVIFGDFNEVRGEHERFNSVTNYKGVEDFNDFIRRNNLIDIRMGDTKFTRVSDDGLKLSKLDRFLTSMTFEAEWKTLMVNTLERKWSDHFPIILLDKKSDFGPIPFKFFNAWLLDDGIDERIKRGWSCEARSTTPDAIFKDKLKAVKAELKDWRKLFKGSLEKDVLEAKLEVKKREAKSETATLSDRDRQKWIEARTKWLELEERSLLMASQKEKIKWIKDGDENSKFFHTACKSRQRKNSLQGLLIDSMWKEDPNEIKSFVYEYFKSKFAKERAHLPRLKMDRMKKLSADEASFLERRISEEEVWEAIKECGTNKSPGPDEILDVLKNDLLSALHWVLDKGEFSGGCNASFLTLIPKVPNPMGLNEYRPISLIGIFYKILSKILAERLKRVLGKLISGEQSAFLKGRSILDGVLIVNETIDFLKRSKKKSLIFKVDFEKAYDTVEWSFLFQAMESMGFGSKWISWVEGCLKSARISVLVNGSPTNEFPMERGLRQGDPIAPFLFLIVAEGLHIMVEEALDKGLFKGVKVGSKEVQVSHLQFADDAVFLGDWNAENLENLIKILHCFHKVSGLKMNLSKSKLVGVGVKEEEVQLWAHYLGCGYGELPFIYLGLPVGANMRSESSWKRVLEKTKNKLSAWRAKILSFGGRRTLVKSVLGSVSLYFFALFRTPEKVIKNLERVRRSFSWGGGGGEDEIVKRGLAWVNWGKALGSFRRGGLNIGGLKDLNRGLLAKWWWRFKSERGGLWKKVISSLYGEDGRLVGEDGRALSRKGSVWSNIIKVGRELDDVGVPFTNSFGLKLGSGENVSFWDDLWIPSGRLRDKYRRLYLLESNKEVSVAERGHFQDGVWVWNWGWRRSLRGRETGELNNLLRELEGVGPRVGERDMAVWRLVGVGDFSVRKLRELLEETRLTEGDNSLETEWLKAVPKKVNIFLWRFRLGRLPTRDVLGKMGVDLDTHLCPRCGEEVETINHAFFTCEKLKPFWNLVGRWWNIEIENLSLFQDFLDAGAQRGSNAIGIDRWRATLWSILYFIWANRNRAVFEKEDSAFETKFFELQLKVFEWVSLRDNKLKLNMTSWFCDPFAG</sequence>
<accession>A0AA38WH46</accession>
<dbReference type="AlphaFoldDB" id="A0AA38WH46"/>
<dbReference type="Proteomes" id="UP001172457">
    <property type="component" value="Chromosome 2"/>
</dbReference>
<evidence type="ECO:0000259" key="2">
    <source>
        <dbReference type="PROSITE" id="PS50878"/>
    </source>
</evidence>
<comment type="caution">
    <text evidence="3">The sequence shown here is derived from an EMBL/GenBank/DDBJ whole genome shotgun (WGS) entry which is preliminary data.</text>
</comment>